<feature type="region of interest" description="Disordered" evidence="1">
    <location>
        <begin position="1"/>
        <end position="39"/>
    </location>
</feature>
<evidence type="ECO:0000313" key="2">
    <source>
        <dbReference type="EMBL" id="ACJ81537.1"/>
    </source>
</evidence>
<dbReference type="Proteomes" id="UP000002214">
    <property type="component" value="Chromosome"/>
</dbReference>
<protein>
    <submittedName>
        <fullName evidence="2">Uncharacterized protein</fullName>
    </submittedName>
</protein>
<name>B7HTW4_BACC7</name>
<organism evidence="2 3">
    <name type="scientific">Bacillus cereus (strain AH187)</name>
    <dbReference type="NCBI Taxonomy" id="405534"/>
    <lineage>
        <taxon>Bacteria</taxon>
        <taxon>Bacillati</taxon>
        <taxon>Bacillota</taxon>
        <taxon>Bacilli</taxon>
        <taxon>Bacillales</taxon>
        <taxon>Bacillaceae</taxon>
        <taxon>Bacillus</taxon>
        <taxon>Bacillus cereus group</taxon>
    </lineage>
</organism>
<dbReference type="HOGENOM" id="CLU_3304188_0_0_9"/>
<dbReference type="EMBL" id="CP001177">
    <property type="protein sequence ID" value="ACJ81537.1"/>
    <property type="molecule type" value="Genomic_DNA"/>
</dbReference>
<feature type="compositionally biased region" description="Polar residues" evidence="1">
    <location>
        <begin position="1"/>
        <end position="23"/>
    </location>
</feature>
<evidence type="ECO:0000313" key="3">
    <source>
        <dbReference type="Proteomes" id="UP000002214"/>
    </source>
</evidence>
<dbReference type="KEGG" id="bcr:BCAH187_A4994"/>
<gene>
    <name evidence="2" type="ordered locus">BCAH187_A4994</name>
</gene>
<sequence>MFGGFTSSYEAKSASTSEAPSPSHSERAASAFDQGKRGN</sequence>
<evidence type="ECO:0000256" key="1">
    <source>
        <dbReference type="SAM" id="MobiDB-lite"/>
    </source>
</evidence>
<dbReference type="AlphaFoldDB" id="B7HTW4"/>
<accession>B7HTW4</accession>
<reference evidence="2 3" key="1">
    <citation type="submission" date="2008-10" db="EMBL/GenBank/DDBJ databases">
        <title>Genome sequence of Bacillus cereus AH187.</title>
        <authorList>
            <person name="Dodson R.J."/>
            <person name="Durkin A.S."/>
            <person name="Rosovitz M.J."/>
            <person name="Rasko D.A."/>
            <person name="Kolsto A.B."/>
            <person name="Okstad O.A."/>
            <person name="Ravel J."/>
            <person name="Sutton G."/>
        </authorList>
    </citation>
    <scope>NUCLEOTIDE SEQUENCE [LARGE SCALE GENOMIC DNA]</scope>
    <source>
        <strain evidence="2 3">AH187</strain>
    </source>
</reference>
<proteinExistence type="predicted"/>